<name>M6VZI7_LEPBO</name>
<proteinExistence type="predicted"/>
<gene>
    <name evidence="1" type="ORF">LEP1GSC133_4970</name>
</gene>
<evidence type="ECO:0000313" key="1">
    <source>
        <dbReference type="EMBL" id="EMO62250.1"/>
    </source>
</evidence>
<evidence type="ECO:0000313" key="2">
    <source>
        <dbReference type="Proteomes" id="UP000012159"/>
    </source>
</evidence>
<accession>M6VZI7</accession>
<protein>
    <submittedName>
        <fullName evidence="1">Uncharacterized protein</fullName>
    </submittedName>
</protein>
<comment type="caution">
    <text evidence="1">The sequence shown here is derived from an EMBL/GenBank/DDBJ whole genome shotgun (WGS) entry which is preliminary data.</text>
</comment>
<dbReference type="STRING" id="1192866.LEP1GSC133_4970"/>
<dbReference type="AlphaFoldDB" id="M6VZI7"/>
<dbReference type="EMBL" id="AKWF02000085">
    <property type="protein sequence ID" value="EMO62250.1"/>
    <property type="molecule type" value="Genomic_DNA"/>
</dbReference>
<organism evidence="1 2">
    <name type="scientific">Leptospira borgpetersenii serovar Pomona str. 200901868</name>
    <dbReference type="NCBI Taxonomy" id="1192866"/>
    <lineage>
        <taxon>Bacteria</taxon>
        <taxon>Pseudomonadati</taxon>
        <taxon>Spirochaetota</taxon>
        <taxon>Spirochaetia</taxon>
        <taxon>Leptospirales</taxon>
        <taxon>Leptospiraceae</taxon>
        <taxon>Leptospira</taxon>
    </lineage>
</organism>
<reference evidence="1 2" key="1">
    <citation type="submission" date="2013-01" db="EMBL/GenBank/DDBJ databases">
        <authorList>
            <person name="Harkins D.M."/>
            <person name="Durkin A.S."/>
            <person name="Brinkac L.M."/>
            <person name="Haft D.H."/>
            <person name="Selengut J.D."/>
            <person name="Sanka R."/>
            <person name="DePew J."/>
            <person name="Purushe J."/>
            <person name="Picardeau M."/>
            <person name="Werts C."/>
            <person name="Goarant C."/>
            <person name="Vinetz J.M."/>
            <person name="Sutton G.G."/>
            <person name="Nierman W.C."/>
            <person name="Fouts D.E."/>
        </authorList>
    </citation>
    <scope>NUCLEOTIDE SEQUENCE [LARGE SCALE GENOMIC DNA]</scope>
    <source>
        <strain evidence="1 2">200901868</strain>
    </source>
</reference>
<sequence length="70" mass="8536">MPELIRFGNNFLNFILSWILKDFFRVCSVYIFVSRFDRTVRDIGIVLRVRKIFRYLHLVSSYLRYEGRGL</sequence>
<dbReference type="Proteomes" id="UP000012159">
    <property type="component" value="Unassembled WGS sequence"/>
</dbReference>